<reference evidence="2 3" key="1">
    <citation type="submission" date="2013-05" db="EMBL/GenBank/DDBJ databases">
        <title>Genome assembly of Chondromyces apiculatus DSM 436.</title>
        <authorList>
            <person name="Sharma G."/>
            <person name="Khatri I."/>
            <person name="Kaur C."/>
            <person name="Mayilraj S."/>
            <person name="Subramanian S."/>
        </authorList>
    </citation>
    <scope>NUCLEOTIDE SEQUENCE [LARGE SCALE GENOMIC DNA]</scope>
    <source>
        <strain evidence="2 3">DSM 436</strain>
    </source>
</reference>
<keyword evidence="3" id="KW-1185">Reference proteome</keyword>
<feature type="compositionally biased region" description="Basic residues" evidence="1">
    <location>
        <begin position="14"/>
        <end position="23"/>
    </location>
</feature>
<gene>
    <name evidence="2" type="ORF">CAP_2971</name>
</gene>
<evidence type="ECO:0000313" key="3">
    <source>
        <dbReference type="Proteomes" id="UP000019678"/>
    </source>
</evidence>
<feature type="compositionally biased region" description="Low complexity" evidence="1">
    <location>
        <begin position="1"/>
        <end position="10"/>
    </location>
</feature>
<dbReference type="Proteomes" id="UP000019678">
    <property type="component" value="Unassembled WGS sequence"/>
</dbReference>
<comment type="caution">
    <text evidence="2">The sequence shown here is derived from an EMBL/GenBank/DDBJ whole genome shotgun (WGS) entry which is preliminary data.</text>
</comment>
<dbReference type="AlphaFoldDB" id="A0A017TAQ0"/>
<evidence type="ECO:0000256" key="1">
    <source>
        <dbReference type="SAM" id="MobiDB-lite"/>
    </source>
</evidence>
<evidence type="ECO:0000313" key="2">
    <source>
        <dbReference type="EMBL" id="EYF05681.1"/>
    </source>
</evidence>
<dbReference type="STRING" id="1192034.CAP_2971"/>
<accession>A0A017TAQ0</accession>
<feature type="region of interest" description="Disordered" evidence="1">
    <location>
        <begin position="1"/>
        <end position="63"/>
    </location>
</feature>
<name>A0A017TAQ0_9BACT</name>
<dbReference type="EMBL" id="ASRX01000021">
    <property type="protein sequence ID" value="EYF05681.1"/>
    <property type="molecule type" value="Genomic_DNA"/>
</dbReference>
<organism evidence="2 3">
    <name type="scientific">Chondromyces apiculatus DSM 436</name>
    <dbReference type="NCBI Taxonomy" id="1192034"/>
    <lineage>
        <taxon>Bacteria</taxon>
        <taxon>Pseudomonadati</taxon>
        <taxon>Myxococcota</taxon>
        <taxon>Polyangia</taxon>
        <taxon>Polyangiales</taxon>
        <taxon>Polyangiaceae</taxon>
        <taxon>Chondromyces</taxon>
    </lineage>
</organism>
<sequence length="95" mass="10703">MAPALRRSGAPAPPRRRLTGRQRSHPESPCHPALAGHGEPGPEGGRRASLQFDDPPRNASLGEVPRAFNRPVEVRWFDEYRIALDRARTRYRIRG</sequence>
<proteinExistence type="predicted"/>
<protein>
    <submittedName>
        <fullName evidence="2">Uncharacterized protein</fullName>
    </submittedName>
</protein>